<gene>
    <name evidence="1" type="ORF">G4V39_09610</name>
</gene>
<evidence type="ECO:0000313" key="1">
    <source>
        <dbReference type="EMBL" id="QIJ72511.1"/>
    </source>
</evidence>
<sequence>MSRPEPVQKFSSRQEARLSPEDEVILKIVKEIIIKFIEMGRVSPASFEDVFKDVYRVIKETVGG</sequence>
<dbReference type="EMBL" id="CP048877">
    <property type="protein sequence ID" value="QIJ72511.1"/>
    <property type="molecule type" value="Genomic_DNA"/>
</dbReference>
<keyword evidence="2" id="KW-1185">Reference proteome</keyword>
<dbReference type="AlphaFoldDB" id="A0A6G7PYB4"/>
<protein>
    <submittedName>
        <fullName evidence="1">Uncharacterized protein</fullName>
    </submittedName>
</protein>
<name>A0A6G7PYB4_9BACT</name>
<dbReference type="KEGG" id="tav:G4V39_09610"/>
<reference evidence="1 2" key="1">
    <citation type="submission" date="2020-02" db="EMBL/GenBank/DDBJ databases">
        <title>Genome analysis of Thermosulfuriphilus ammonigenes ST65T, an anaerobic thermophilic chemolithoautotrophic bacterium isolated from a deep-sea hydrothermal vent.</title>
        <authorList>
            <person name="Slobodkina G."/>
            <person name="Allioux M."/>
            <person name="Merkel A."/>
            <person name="Alain K."/>
            <person name="Jebbar M."/>
            <person name="Slobodkin A."/>
        </authorList>
    </citation>
    <scope>NUCLEOTIDE SEQUENCE [LARGE SCALE GENOMIC DNA]</scope>
    <source>
        <strain evidence="1 2">ST65</strain>
    </source>
</reference>
<dbReference type="RefSeq" id="WP_166032728.1">
    <property type="nucleotide sequence ID" value="NZ_CP048877.1"/>
</dbReference>
<evidence type="ECO:0000313" key="2">
    <source>
        <dbReference type="Proteomes" id="UP000502179"/>
    </source>
</evidence>
<accession>A0A6G7PYB4</accession>
<dbReference type="Proteomes" id="UP000502179">
    <property type="component" value="Chromosome"/>
</dbReference>
<organism evidence="1 2">
    <name type="scientific">Thermosulfuriphilus ammonigenes</name>
    <dbReference type="NCBI Taxonomy" id="1936021"/>
    <lineage>
        <taxon>Bacteria</taxon>
        <taxon>Pseudomonadati</taxon>
        <taxon>Thermodesulfobacteriota</taxon>
        <taxon>Thermodesulfobacteria</taxon>
        <taxon>Thermodesulfobacteriales</taxon>
        <taxon>Thermodesulfobacteriaceae</taxon>
        <taxon>Thermosulfuriphilus</taxon>
    </lineage>
</organism>
<proteinExistence type="predicted"/>